<reference evidence="3" key="1">
    <citation type="journal article" date="2022" name="J Environ Chem Eng">
        <title>Biodegradation of petroleum oil using a constructed nonpathogenic and heavy metal-tolerant bacterial consortium isolated from marine sponges.</title>
        <authorList>
            <person name="Dechsakulwatana C."/>
            <person name="Rungsihiranrut A."/>
            <person name="Muangchinda C."/>
            <person name="Ningthoujam R."/>
            <person name="Klankeo P."/>
            <person name="Pinyakong O."/>
        </authorList>
    </citation>
    <scope>NUCLEOTIDE SEQUENCE [LARGE SCALE GENOMIC DNA]</scope>
    <source>
        <strain evidence="3">MO2-4</strain>
    </source>
</reference>
<protein>
    <submittedName>
        <fullName evidence="2">DUF3606 domain-containing protein</fullName>
    </submittedName>
</protein>
<keyword evidence="3" id="KW-1185">Reference proteome</keyword>
<dbReference type="EMBL" id="JAPTHD010000003">
    <property type="protein sequence ID" value="MDV5824114.1"/>
    <property type="molecule type" value="Genomic_DNA"/>
</dbReference>
<organism evidence="2 3">
    <name type="scientific">Sphingobium naphthae</name>
    <dbReference type="NCBI Taxonomy" id="1886786"/>
    <lineage>
        <taxon>Bacteria</taxon>
        <taxon>Pseudomonadati</taxon>
        <taxon>Pseudomonadota</taxon>
        <taxon>Alphaproteobacteria</taxon>
        <taxon>Sphingomonadales</taxon>
        <taxon>Sphingomonadaceae</taxon>
        <taxon>Sphingobium</taxon>
    </lineage>
</organism>
<gene>
    <name evidence="2" type="ORF">O0R41_10945</name>
</gene>
<sequence>MAADPMDAGQQPPVPRDLKRVSVDDPLSAQYWADRFEISQDRLKQAVDAAGADVDAIVRWLDNNR</sequence>
<dbReference type="RefSeq" id="WP_228167520.1">
    <property type="nucleotide sequence ID" value="NZ_JAPTHD010000003.1"/>
</dbReference>
<evidence type="ECO:0000313" key="2">
    <source>
        <dbReference type="EMBL" id="MDV5824114.1"/>
    </source>
</evidence>
<comment type="caution">
    <text evidence="2">The sequence shown here is derived from an EMBL/GenBank/DDBJ whole genome shotgun (WGS) entry which is preliminary data.</text>
</comment>
<dbReference type="InterPro" id="IPR022037">
    <property type="entry name" value="DUF3606"/>
</dbReference>
<name>A0ABU3ZX61_9SPHN</name>
<evidence type="ECO:0000313" key="3">
    <source>
        <dbReference type="Proteomes" id="UP001185984"/>
    </source>
</evidence>
<feature type="region of interest" description="Disordered" evidence="1">
    <location>
        <begin position="1"/>
        <end position="21"/>
    </location>
</feature>
<dbReference type="Proteomes" id="UP001185984">
    <property type="component" value="Unassembled WGS sequence"/>
</dbReference>
<dbReference type="Pfam" id="PF12244">
    <property type="entry name" value="DUF3606"/>
    <property type="match status" value="1"/>
</dbReference>
<proteinExistence type="predicted"/>
<evidence type="ECO:0000256" key="1">
    <source>
        <dbReference type="SAM" id="MobiDB-lite"/>
    </source>
</evidence>
<accession>A0ABU3ZX61</accession>